<evidence type="ECO:0000256" key="6">
    <source>
        <dbReference type="SAM" id="MobiDB-lite"/>
    </source>
</evidence>
<comment type="subcellular location">
    <subcellularLocation>
        <location evidence="1">Cytoplasm</location>
    </subcellularLocation>
</comment>
<dbReference type="PANTHER" id="PTHR45870:SF2">
    <property type="entry name" value="TUBULIN MONOGLYCYLASE TTLL3"/>
    <property type="match status" value="1"/>
</dbReference>
<gene>
    <name evidence="7" type="ORF">BLNAU_15760</name>
</gene>
<reference evidence="7 8" key="1">
    <citation type="journal article" date="2022" name="bioRxiv">
        <title>Genomics of Preaxostyla Flagellates Illuminates Evolutionary Transitions and the Path Towards Mitochondrial Loss.</title>
        <authorList>
            <person name="Novak L.V.F."/>
            <person name="Treitli S.C."/>
            <person name="Pyrih J."/>
            <person name="Halakuc P."/>
            <person name="Pipaliya S.V."/>
            <person name="Vacek V."/>
            <person name="Brzon O."/>
            <person name="Soukal P."/>
            <person name="Eme L."/>
            <person name="Dacks J.B."/>
            <person name="Karnkowska A."/>
            <person name="Elias M."/>
            <person name="Hampl V."/>
        </authorList>
    </citation>
    <scope>NUCLEOTIDE SEQUENCE [LARGE SCALE GENOMIC DNA]</scope>
    <source>
        <strain evidence="7">NAU3</strain>
        <tissue evidence="7">Gut</tissue>
    </source>
</reference>
<proteinExistence type="predicted"/>
<dbReference type="GO" id="GO:0016874">
    <property type="term" value="F:ligase activity"/>
    <property type="evidence" value="ECO:0007669"/>
    <property type="project" value="UniProtKB-KW"/>
</dbReference>
<keyword evidence="2" id="KW-0963">Cytoplasm</keyword>
<feature type="region of interest" description="Disordered" evidence="6">
    <location>
        <begin position="768"/>
        <end position="833"/>
    </location>
</feature>
<evidence type="ECO:0000256" key="1">
    <source>
        <dbReference type="ARBA" id="ARBA00004496"/>
    </source>
</evidence>
<dbReference type="PANTHER" id="PTHR45870">
    <property type="entry name" value="TUBULIN MONOGLYCYLASE TTLL3"/>
    <property type="match status" value="1"/>
</dbReference>
<feature type="compositionally biased region" description="Low complexity" evidence="6">
    <location>
        <begin position="12"/>
        <end position="38"/>
    </location>
</feature>
<dbReference type="EMBL" id="JARBJD010000159">
    <property type="protein sequence ID" value="KAK2949279.1"/>
    <property type="molecule type" value="Genomic_DNA"/>
</dbReference>
<dbReference type="SUPFAM" id="SSF56059">
    <property type="entry name" value="Glutathione synthetase ATP-binding domain-like"/>
    <property type="match status" value="1"/>
</dbReference>
<evidence type="ECO:0000256" key="3">
    <source>
        <dbReference type="ARBA" id="ARBA00022598"/>
    </source>
</evidence>
<comment type="caution">
    <text evidence="7">The sequence shown here is derived from an EMBL/GenBank/DDBJ whole genome shotgun (WGS) entry which is preliminary data.</text>
</comment>
<feature type="compositionally biased region" description="Polar residues" evidence="6">
    <location>
        <begin position="1"/>
        <end position="11"/>
    </location>
</feature>
<dbReference type="Gene3D" id="3.30.470.20">
    <property type="entry name" value="ATP-grasp fold, B domain"/>
    <property type="match status" value="1"/>
</dbReference>
<feature type="compositionally biased region" description="Basic and acidic residues" evidence="6">
    <location>
        <begin position="665"/>
        <end position="674"/>
    </location>
</feature>
<feature type="region of interest" description="Disordered" evidence="6">
    <location>
        <begin position="641"/>
        <end position="674"/>
    </location>
</feature>
<keyword evidence="5" id="KW-0067">ATP-binding</keyword>
<organism evidence="7 8">
    <name type="scientific">Blattamonas nauphoetae</name>
    <dbReference type="NCBI Taxonomy" id="2049346"/>
    <lineage>
        <taxon>Eukaryota</taxon>
        <taxon>Metamonada</taxon>
        <taxon>Preaxostyla</taxon>
        <taxon>Oxymonadida</taxon>
        <taxon>Blattamonas</taxon>
    </lineage>
</organism>
<dbReference type="EC" id="6.3.2.-" evidence="7"/>
<evidence type="ECO:0000313" key="7">
    <source>
        <dbReference type="EMBL" id="KAK2949279.1"/>
    </source>
</evidence>
<name>A0ABQ9XC76_9EUKA</name>
<accession>A0ABQ9XC76</accession>
<dbReference type="InterPro" id="IPR051437">
    <property type="entry name" value="TTLL_monoglycylase"/>
</dbReference>
<feature type="region of interest" description="Disordered" evidence="6">
    <location>
        <begin position="1"/>
        <end position="38"/>
    </location>
</feature>
<dbReference type="InterPro" id="IPR004344">
    <property type="entry name" value="TTL/TTLL_fam"/>
</dbReference>
<evidence type="ECO:0000256" key="5">
    <source>
        <dbReference type="ARBA" id="ARBA00022840"/>
    </source>
</evidence>
<feature type="compositionally biased region" description="Polar residues" evidence="6">
    <location>
        <begin position="250"/>
        <end position="273"/>
    </location>
</feature>
<feature type="compositionally biased region" description="Polar residues" evidence="6">
    <location>
        <begin position="641"/>
        <end position="651"/>
    </location>
</feature>
<feature type="compositionally biased region" description="Basic and acidic residues" evidence="6">
    <location>
        <begin position="791"/>
        <end position="805"/>
    </location>
</feature>
<evidence type="ECO:0000313" key="8">
    <source>
        <dbReference type="Proteomes" id="UP001281761"/>
    </source>
</evidence>
<keyword evidence="4" id="KW-0547">Nucleotide-binding</keyword>
<feature type="region of interest" description="Disordered" evidence="6">
    <location>
        <begin position="250"/>
        <end position="303"/>
    </location>
</feature>
<keyword evidence="8" id="KW-1185">Reference proteome</keyword>
<protein>
    <submittedName>
        <fullName evidence="7">Tubulin glycylase 3D</fullName>
        <ecNumber evidence="7">6.3.2.-</ecNumber>
    </submittedName>
</protein>
<dbReference type="Proteomes" id="UP001281761">
    <property type="component" value="Unassembled WGS sequence"/>
</dbReference>
<sequence length="884" mass="100283">MLASNHNSNSPKRGNVVSVKSKSSSRMTRRSSSPVVSRKPPKMYVVFNSGDCTDDVRQAMSRRLWDEIDQNKHVFNFRWTIKTVDLSYTNLKDSQLTNHFPSTAILTTKSGLNTCLKENAHWECVDHRTFFPMCFDLREKVEKDCFVETFRILAAFHKLRDFLAIHDRESFLRLPKKDLTSVQLLLKVLSNHISCTLERKTQSECDGDCELTTQPIKLSEAQWKQIGPECAVKKALTDLVDASVNPISRSQSSLRFQTRPQIQSMSRSQSTLRKSTRAPVEGSKTIDRETTKHNRNESTPCGTICGTIDEEPTEAEQQQLTIVYDNAQSTLKQMESDELVQSLSRLGTKHNMWIVKPTGKSRGRGIAVHSSLSEIFKHIAEGKDKFLIQKYIERPFLIHGFKFDIRLWIMVTSVNPLSIWYYHDPYIRFSSVPFSLDCHDGIVHLTNNCVQSVWEKESKVKTLRETIGDEIGVEGNMWRWSQFEHYLEEIDAGKPGLVWCSDKDTADQAKQAPSSLFNKLRTQTIPLIRRIVTTCFLCGRDKIKDRPNSFEIYGFDFMLDEDLSPWLIEINSAPSFEHSTTIVGPLVTQCIEDTMKVVLDNRMCDRVTSVGGKGAPRRSAAHHAEEQAIVASDECSKTMTRQPSIANSAANTTLSLPSKPTTSDAKTHKSEKHAVTPKKVRVLQNAYKNGVPKKTAKLEIDAAQKAEQQRKSEEERRWKEEESIRLAKEMEERLQIEAKILSDAADRMKAQQLDLSFDQQRCAKYYSGLRPSSTDESPSSPKQDLPSNDSSPRDNSPEQTAHEESPTPPDIHTPPSAGTSLSTPPPRSKGEKQRSAFYDQNMILDETCTLNTGGWELIYRERKEQAFFSKNPGRLVITGKRIAP</sequence>
<feature type="compositionally biased region" description="Basic and acidic residues" evidence="6">
    <location>
        <begin position="284"/>
        <end position="296"/>
    </location>
</feature>
<keyword evidence="3 7" id="KW-0436">Ligase</keyword>
<feature type="compositionally biased region" description="Polar residues" evidence="6">
    <location>
        <begin position="770"/>
        <end position="782"/>
    </location>
</feature>
<feature type="compositionally biased region" description="Low complexity" evidence="6">
    <location>
        <begin position="652"/>
        <end position="663"/>
    </location>
</feature>
<feature type="region of interest" description="Disordered" evidence="6">
    <location>
        <begin position="702"/>
        <end position="722"/>
    </location>
</feature>
<dbReference type="PROSITE" id="PS51221">
    <property type="entry name" value="TTL"/>
    <property type="match status" value="1"/>
</dbReference>
<evidence type="ECO:0000256" key="4">
    <source>
        <dbReference type="ARBA" id="ARBA00022741"/>
    </source>
</evidence>
<evidence type="ECO:0000256" key="2">
    <source>
        <dbReference type="ARBA" id="ARBA00022490"/>
    </source>
</evidence>
<dbReference type="Pfam" id="PF03133">
    <property type="entry name" value="TTL"/>
    <property type="match status" value="1"/>
</dbReference>